<evidence type="ECO:0000256" key="1">
    <source>
        <dbReference type="ARBA" id="ARBA00023015"/>
    </source>
</evidence>
<keyword evidence="3" id="KW-0804">Transcription</keyword>
<keyword evidence="2" id="KW-0238">DNA-binding</keyword>
<accession>A0ABV3RU29</accession>
<name>A0ABV3RU29_9RHOB</name>
<dbReference type="Proteomes" id="UP001556098">
    <property type="component" value="Unassembled WGS sequence"/>
</dbReference>
<comment type="caution">
    <text evidence="5">The sequence shown here is derived from an EMBL/GenBank/DDBJ whole genome shotgun (WGS) entry which is preliminary data.</text>
</comment>
<dbReference type="InterPro" id="IPR018060">
    <property type="entry name" value="HTH_AraC"/>
</dbReference>
<protein>
    <submittedName>
        <fullName evidence="5">Helix-turn-helix domain-containing protein</fullName>
    </submittedName>
</protein>
<dbReference type="PANTHER" id="PTHR47894:SF1">
    <property type="entry name" value="HTH-TYPE TRANSCRIPTIONAL REGULATOR VQSM"/>
    <property type="match status" value="1"/>
</dbReference>
<keyword evidence="1" id="KW-0805">Transcription regulation</keyword>
<evidence type="ECO:0000256" key="3">
    <source>
        <dbReference type="ARBA" id="ARBA00023163"/>
    </source>
</evidence>
<gene>
    <name evidence="5" type="ORF">AB2B41_22980</name>
</gene>
<dbReference type="InterPro" id="IPR009057">
    <property type="entry name" value="Homeodomain-like_sf"/>
</dbReference>
<feature type="domain" description="HTH araC/xylS-type" evidence="4">
    <location>
        <begin position="224"/>
        <end position="322"/>
    </location>
</feature>
<organism evidence="5 6">
    <name type="scientific">Sulfitobacter sediminis</name>
    <dbReference type="NCBI Taxonomy" id="3234186"/>
    <lineage>
        <taxon>Bacteria</taxon>
        <taxon>Pseudomonadati</taxon>
        <taxon>Pseudomonadota</taxon>
        <taxon>Alphaproteobacteria</taxon>
        <taxon>Rhodobacterales</taxon>
        <taxon>Roseobacteraceae</taxon>
        <taxon>Sulfitobacter</taxon>
    </lineage>
</organism>
<evidence type="ECO:0000313" key="6">
    <source>
        <dbReference type="Proteomes" id="UP001556098"/>
    </source>
</evidence>
<evidence type="ECO:0000259" key="4">
    <source>
        <dbReference type="PROSITE" id="PS01124"/>
    </source>
</evidence>
<sequence length="326" mass="36244">MDLHLAQTRFLAPTLNALSDAGMNSERLLRRAGLHTFRLYSPDAVVPVPTMLAMFDEIARESNGRGVPREIAQAYRLHAIPGWGDALLACPDVLATIRLATAPQARIMSNNLVTAYLNGPQAIFETGYAAAPSQAQEWVAVLSCLLVLDGFRSGCGPDWLPDEIDIAASDIGVLGDLFDLDRVIVRTNQPKTRIYFRSRDLAKRMVAHEIGASPDSPLPETAMGQLYRLFDSLEPDARPTLDWAASRFDISQRSFQRRLGAEGLTFRAVLDRWRMTKAIELLEDPAIAVGHIAAQLHYSEASHFIRAFHRWTGQSPTRYRDLGFSM</sequence>
<dbReference type="Pfam" id="PF12833">
    <property type="entry name" value="HTH_18"/>
    <property type="match status" value="1"/>
</dbReference>
<dbReference type="Pfam" id="PF12625">
    <property type="entry name" value="Arabinose_bd"/>
    <property type="match status" value="1"/>
</dbReference>
<dbReference type="Gene3D" id="1.10.10.60">
    <property type="entry name" value="Homeodomain-like"/>
    <property type="match status" value="1"/>
</dbReference>
<dbReference type="InterPro" id="IPR032687">
    <property type="entry name" value="AraC-type_N"/>
</dbReference>
<evidence type="ECO:0000313" key="5">
    <source>
        <dbReference type="EMBL" id="MEW9922470.1"/>
    </source>
</evidence>
<reference evidence="5 6" key="1">
    <citation type="submission" date="2024-07" db="EMBL/GenBank/DDBJ databases">
        <title>Marimonas sp.nov., isolated from tidal-flat sediment.</title>
        <authorList>
            <person name="Jayan J.N."/>
            <person name="Lee S.S."/>
        </authorList>
    </citation>
    <scope>NUCLEOTIDE SEQUENCE [LARGE SCALE GENOMIC DNA]</scope>
    <source>
        <strain evidence="5 6">MJW-29</strain>
    </source>
</reference>
<dbReference type="PANTHER" id="PTHR47894">
    <property type="entry name" value="HTH-TYPE TRANSCRIPTIONAL REGULATOR GADX"/>
    <property type="match status" value="1"/>
</dbReference>
<dbReference type="RefSeq" id="WP_367880158.1">
    <property type="nucleotide sequence ID" value="NZ_JBFNXX010000065.1"/>
</dbReference>
<dbReference type="SUPFAM" id="SSF46689">
    <property type="entry name" value="Homeodomain-like"/>
    <property type="match status" value="1"/>
</dbReference>
<dbReference type="PROSITE" id="PS01124">
    <property type="entry name" value="HTH_ARAC_FAMILY_2"/>
    <property type="match status" value="1"/>
</dbReference>
<evidence type="ECO:0000256" key="2">
    <source>
        <dbReference type="ARBA" id="ARBA00023125"/>
    </source>
</evidence>
<dbReference type="EMBL" id="JBFNXX010000065">
    <property type="protein sequence ID" value="MEW9922470.1"/>
    <property type="molecule type" value="Genomic_DNA"/>
</dbReference>
<proteinExistence type="predicted"/>
<dbReference type="SMART" id="SM00342">
    <property type="entry name" value="HTH_ARAC"/>
    <property type="match status" value="1"/>
</dbReference>
<keyword evidence="6" id="KW-1185">Reference proteome</keyword>